<keyword evidence="13" id="KW-1185">Reference proteome</keyword>
<dbReference type="PATRIC" id="fig|1341156.4.peg.1551"/>
<dbReference type="GO" id="GO:0005524">
    <property type="term" value="F:ATP binding"/>
    <property type="evidence" value="ECO:0007669"/>
    <property type="project" value="UniProtKB-KW"/>
</dbReference>
<dbReference type="InterPro" id="IPR011527">
    <property type="entry name" value="ABC1_TM_dom"/>
</dbReference>
<evidence type="ECO:0000256" key="7">
    <source>
        <dbReference type="ARBA" id="ARBA00022989"/>
    </source>
</evidence>
<feature type="transmembrane region" description="Helical" evidence="9">
    <location>
        <begin position="167"/>
        <end position="185"/>
    </location>
</feature>
<dbReference type="InterPro" id="IPR017871">
    <property type="entry name" value="ABC_transporter-like_CS"/>
</dbReference>
<dbReference type="InterPro" id="IPR027417">
    <property type="entry name" value="P-loop_NTPase"/>
</dbReference>
<gene>
    <name evidence="12" type="ORF">RASY3_05660</name>
</gene>
<keyword evidence="2" id="KW-0813">Transport</keyword>
<feature type="transmembrane region" description="Helical" evidence="9">
    <location>
        <begin position="16"/>
        <end position="38"/>
    </location>
</feature>
<sequence>MFQLRWLWANLKGSRAVYICALVLSVVCNAMFVAAQFFQSKIIDTFISNKQAAENLRDHRDLLLWLIAGMIGVTLLRTSLTYTCNMYYEKASQAMIYRIRTHLFRKIENQDMDFYDRYRTGDLMTRLTGDLDMVRHMVSWVISNTVANLALFAASMIYFFTIDYRTALCIMTMTPVIFFVTRLFSRHAGPAYRKVRETSSALNTAAQENISGNRVVKAFAKEDYEIEKFRKKDEEYRGANIKAAMVWLKYHPIIDIAAGALSVILLICGGYFMIKQHLTMGQYVAISGLLWAVGNPMRNMGTYVNDFHRFMASAGKVIEIYYEAPRIVDREDAAENKEKLRGDIEFKNVTFSIGEKKILDNVSFKINAGETVVIMGETGSGKTTLVNLIPRFFDCDRGEVLVDGRNVRMHKLHTLRSSIGIATQDVMLYSDTIDSNIAYGDSDMEEEYVKRCAELSAASDFIEKLPDKYETIVGERGVGLSGGQKQRISLARAIAVRPAVLILDDTTSAVDMETEHYIQQSLSGGLDFECTKIIIAQRISSSKNADKIIILENGKISDMGTHDELIKHEGYYRQIYELQSGINCAAESEVTV</sequence>
<evidence type="ECO:0000256" key="5">
    <source>
        <dbReference type="ARBA" id="ARBA00022741"/>
    </source>
</evidence>
<feature type="transmembrane region" description="Helical" evidence="9">
    <location>
        <begin position="253"/>
        <end position="274"/>
    </location>
</feature>
<dbReference type="FunFam" id="3.40.50.300:FF:000221">
    <property type="entry name" value="Multidrug ABC transporter ATP-binding protein"/>
    <property type="match status" value="1"/>
</dbReference>
<dbReference type="SUPFAM" id="SSF90123">
    <property type="entry name" value="ABC transporter transmembrane region"/>
    <property type="match status" value="1"/>
</dbReference>
<feature type="domain" description="ABC transporter" evidence="10">
    <location>
        <begin position="344"/>
        <end position="578"/>
    </location>
</feature>
<evidence type="ECO:0000256" key="9">
    <source>
        <dbReference type="SAM" id="Phobius"/>
    </source>
</evidence>
<evidence type="ECO:0000256" key="8">
    <source>
        <dbReference type="ARBA" id="ARBA00023136"/>
    </source>
</evidence>
<dbReference type="PROSITE" id="PS00211">
    <property type="entry name" value="ABC_TRANSPORTER_1"/>
    <property type="match status" value="1"/>
</dbReference>
<evidence type="ECO:0000256" key="3">
    <source>
        <dbReference type="ARBA" id="ARBA00022475"/>
    </source>
</evidence>
<dbReference type="InterPro" id="IPR003439">
    <property type="entry name" value="ABC_transporter-like_ATP-bd"/>
</dbReference>
<dbReference type="OrthoDB" id="9762778at2"/>
<dbReference type="GO" id="GO:0016887">
    <property type="term" value="F:ATP hydrolysis activity"/>
    <property type="evidence" value="ECO:0007669"/>
    <property type="project" value="InterPro"/>
</dbReference>
<reference evidence="12 13" key="1">
    <citation type="submission" date="2013-06" db="EMBL/GenBank/DDBJ databases">
        <title>Rumen cellulosomics: divergent fiber-degrading strategies revealed by comparative genome-wide analysis of six Ruminococcal strains.</title>
        <authorList>
            <person name="Dassa B."/>
            <person name="Borovok I."/>
            <person name="Lamed R."/>
            <person name="Flint H."/>
            <person name="Yeoman C.J."/>
            <person name="White B."/>
            <person name="Bayer E.A."/>
        </authorList>
    </citation>
    <scope>NUCLEOTIDE SEQUENCE [LARGE SCALE GENOMIC DNA]</scope>
    <source>
        <strain evidence="12 13">SY3</strain>
    </source>
</reference>
<accession>A0A011UFI9</accession>
<dbReference type="PROSITE" id="PS50929">
    <property type="entry name" value="ABC_TM1F"/>
    <property type="match status" value="1"/>
</dbReference>
<dbReference type="EMBL" id="JEOB01000002">
    <property type="protein sequence ID" value="EXM39409.1"/>
    <property type="molecule type" value="Genomic_DNA"/>
</dbReference>
<keyword evidence="8 9" id="KW-0472">Membrane</keyword>
<keyword evidence="5" id="KW-0547">Nucleotide-binding</keyword>
<comment type="caution">
    <text evidence="12">The sequence shown here is derived from an EMBL/GenBank/DDBJ whole genome shotgun (WGS) entry which is preliminary data.</text>
</comment>
<dbReference type="RefSeq" id="WP_037285939.1">
    <property type="nucleotide sequence ID" value="NZ_JEOB01000002.1"/>
</dbReference>
<dbReference type="Gene3D" id="1.20.1560.10">
    <property type="entry name" value="ABC transporter type 1, transmembrane domain"/>
    <property type="match status" value="1"/>
</dbReference>
<dbReference type="AlphaFoldDB" id="A0A011UFI9"/>
<evidence type="ECO:0000256" key="2">
    <source>
        <dbReference type="ARBA" id="ARBA00022448"/>
    </source>
</evidence>
<dbReference type="Gene3D" id="3.40.50.300">
    <property type="entry name" value="P-loop containing nucleotide triphosphate hydrolases"/>
    <property type="match status" value="1"/>
</dbReference>
<feature type="domain" description="ABC transmembrane type-1" evidence="11">
    <location>
        <begin position="21"/>
        <end position="309"/>
    </location>
</feature>
<dbReference type="GO" id="GO:0005886">
    <property type="term" value="C:plasma membrane"/>
    <property type="evidence" value="ECO:0007669"/>
    <property type="project" value="UniProtKB-SubCell"/>
</dbReference>
<name>A0A011UFI9_RUMAL</name>
<organism evidence="12 13">
    <name type="scientific">Ruminococcus albus SY3</name>
    <dbReference type="NCBI Taxonomy" id="1341156"/>
    <lineage>
        <taxon>Bacteria</taxon>
        <taxon>Bacillati</taxon>
        <taxon>Bacillota</taxon>
        <taxon>Clostridia</taxon>
        <taxon>Eubacteriales</taxon>
        <taxon>Oscillospiraceae</taxon>
        <taxon>Ruminococcus</taxon>
    </lineage>
</organism>
<dbReference type="SMART" id="SM00382">
    <property type="entry name" value="AAA"/>
    <property type="match status" value="1"/>
</dbReference>
<dbReference type="PANTHER" id="PTHR43394">
    <property type="entry name" value="ATP-DEPENDENT PERMEASE MDL1, MITOCHONDRIAL"/>
    <property type="match status" value="1"/>
</dbReference>
<dbReference type="SUPFAM" id="SSF52540">
    <property type="entry name" value="P-loop containing nucleoside triphosphate hydrolases"/>
    <property type="match status" value="1"/>
</dbReference>
<protein>
    <submittedName>
        <fullName evidence="12">ABC transporter ATP-binding protein</fullName>
    </submittedName>
</protein>
<dbReference type="Pfam" id="PF00005">
    <property type="entry name" value="ABC_tran"/>
    <property type="match status" value="1"/>
</dbReference>
<dbReference type="Pfam" id="PF00664">
    <property type="entry name" value="ABC_membrane"/>
    <property type="match status" value="1"/>
</dbReference>
<evidence type="ECO:0000259" key="10">
    <source>
        <dbReference type="PROSITE" id="PS50893"/>
    </source>
</evidence>
<feature type="transmembrane region" description="Helical" evidence="9">
    <location>
        <begin position="62"/>
        <end position="80"/>
    </location>
</feature>
<evidence type="ECO:0000256" key="4">
    <source>
        <dbReference type="ARBA" id="ARBA00022692"/>
    </source>
</evidence>
<evidence type="ECO:0000313" key="13">
    <source>
        <dbReference type="Proteomes" id="UP000021369"/>
    </source>
</evidence>
<evidence type="ECO:0000313" key="12">
    <source>
        <dbReference type="EMBL" id="EXM39409.1"/>
    </source>
</evidence>
<dbReference type="InterPro" id="IPR025662">
    <property type="entry name" value="Sigma_54_int_dom_ATP-bd_1"/>
</dbReference>
<dbReference type="InterPro" id="IPR003593">
    <property type="entry name" value="AAA+_ATPase"/>
</dbReference>
<dbReference type="CDD" id="cd18542">
    <property type="entry name" value="ABC_6TM_YknU_like"/>
    <property type="match status" value="1"/>
</dbReference>
<keyword evidence="6 12" id="KW-0067">ATP-binding</keyword>
<evidence type="ECO:0000256" key="1">
    <source>
        <dbReference type="ARBA" id="ARBA00004651"/>
    </source>
</evidence>
<keyword evidence="3" id="KW-1003">Cell membrane</keyword>
<evidence type="ECO:0000256" key="6">
    <source>
        <dbReference type="ARBA" id="ARBA00022840"/>
    </source>
</evidence>
<dbReference type="InterPro" id="IPR039421">
    <property type="entry name" value="Type_1_exporter"/>
</dbReference>
<feature type="transmembrane region" description="Helical" evidence="9">
    <location>
        <begin position="137"/>
        <end position="160"/>
    </location>
</feature>
<dbReference type="PANTHER" id="PTHR43394:SF1">
    <property type="entry name" value="ATP-BINDING CASSETTE SUB-FAMILY B MEMBER 10, MITOCHONDRIAL"/>
    <property type="match status" value="1"/>
</dbReference>
<evidence type="ECO:0000259" key="11">
    <source>
        <dbReference type="PROSITE" id="PS50929"/>
    </source>
</evidence>
<keyword evidence="4 9" id="KW-0812">Transmembrane</keyword>
<dbReference type="InterPro" id="IPR036640">
    <property type="entry name" value="ABC1_TM_sf"/>
</dbReference>
<dbReference type="GO" id="GO:0015421">
    <property type="term" value="F:ABC-type oligopeptide transporter activity"/>
    <property type="evidence" value="ECO:0007669"/>
    <property type="project" value="TreeGrafter"/>
</dbReference>
<keyword evidence="7 9" id="KW-1133">Transmembrane helix</keyword>
<dbReference type="PROSITE" id="PS00675">
    <property type="entry name" value="SIGMA54_INTERACT_1"/>
    <property type="match status" value="1"/>
</dbReference>
<dbReference type="PROSITE" id="PS50893">
    <property type="entry name" value="ABC_TRANSPORTER_2"/>
    <property type="match status" value="1"/>
</dbReference>
<proteinExistence type="predicted"/>
<dbReference type="Proteomes" id="UP000021369">
    <property type="component" value="Unassembled WGS sequence"/>
</dbReference>
<comment type="subcellular location">
    <subcellularLocation>
        <location evidence="1">Cell membrane</location>
        <topology evidence="1">Multi-pass membrane protein</topology>
    </subcellularLocation>
</comment>